<reference evidence="5" key="1">
    <citation type="submission" date="2023-10" db="EMBL/GenBank/DDBJ databases">
        <title>Chromosome-level genome of the transformable northern wattle, Acacia crassicarpa.</title>
        <authorList>
            <person name="Massaro I."/>
            <person name="Sinha N.R."/>
            <person name="Poethig S."/>
            <person name="Leichty A.R."/>
        </authorList>
    </citation>
    <scope>NUCLEOTIDE SEQUENCE</scope>
    <source>
        <strain evidence="5">Acra3RX</strain>
        <tissue evidence="5">Leaf</tissue>
    </source>
</reference>
<dbReference type="EMBL" id="JAWXYG010000010">
    <property type="protein sequence ID" value="KAK4260673.1"/>
    <property type="molecule type" value="Genomic_DNA"/>
</dbReference>
<dbReference type="Pfam" id="PF13962">
    <property type="entry name" value="PGG"/>
    <property type="match status" value="1"/>
</dbReference>
<organism evidence="5 6">
    <name type="scientific">Acacia crassicarpa</name>
    <name type="common">northern wattle</name>
    <dbReference type="NCBI Taxonomy" id="499986"/>
    <lineage>
        <taxon>Eukaryota</taxon>
        <taxon>Viridiplantae</taxon>
        <taxon>Streptophyta</taxon>
        <taxon>Embryophyta</taxon>
        <taxon>Tracheophyta</taxon>
        <taxon>Spermatophyta</taxon>
        <taxon>Magnoliopsida</taxon>
        <taxon>eudicotyledons</taxon>
        <taxon>Gunneridae</taxon>
        <taxon>Pentapetalae</taxon>
        <taxon>rosids</taxon>
        <taxon>fabids</taxon>
        <taxon>Fabales</taxon>
        <taxon>Fabaceae</taxon>
        <taxon>Caesalpinioideae</taxon>
        <taxon>mimosoid clade</taxon>
        <taxon>Acacieae</taxon>
        <taxon>Acacia</taxon>
    </lineage>
</organism>
<feature type="transmembrane region" description="Helical" evidence="3">
    <location>
        <begin position="540"/>
        <end position="564"/>
    </location>
</feature>
<dbReference type="AlphaFoldDB" id="A0AAE1J0C4"/>
<feature type="transmembrane region" description="Helical" evidence="3">
    <location>
        <begin position="453"/>
        <end position="476"/>
    </location>
</feature>
<dbReference type="SMART" id="SM00248">
    <property type="entry name" value="ANK"/>
    <property type="match status" value="4"/>
</dbReference>
<feature type="region of interest" description="Disordered" evidence="2">
    <location>
        <begin position="1"/>
        <end position="27"/>
    </location>
</feature>
<dbReference type="InterPro" id="IPR026961">
    <property type="entry name" value="PGG_dom"/>
</dbReference>
<keyword evidence="3" id="KW-0472">Membrane</keyword>
<evidence type="ECO:0000259" key="4">
    <source>
        <dbReference type="Pfam" id="PF13962"/>
    </source>
</evidence>
<dbReference type="Gene3D" id="1.25.40.20">
    <property type="entry name" value="Ankyrin repeat-containing domain"/>
    <property type="match status" value="2"/>
</dbReference>
<dbReference type="InterPro" id="IPR036770">
    <property type="entry name" value="Ankyrin_rpt-contain_sf"/>
</dbReference>
<dbReference type="SUPFAM" id="SSF48403">
    <property type="entry name" value="Ankyrin repeat"/>
    <property type="match status" value="2"/>
</dbReference>
<feature type="compositionally biased region" description="Polar residues" evidence="2">
    <location>
        <begin position="9"/>
        <end position="22"/>
    </location>
</feature>
<keyword evidence="3" id="KW-1133">Transmembrane helix</keyword>
<dbReference type="Pfam" id="PF12796">
    <property type="entry name" value="Ank_2"/>
    <property type="match status" value="1"/>
</dbReference>
<protein>
    <recommendedName>
        <fullName evidence="4">PGG domain-containing protein</fullName>
    </recommendedName>
</protein>
<evidence type="ECO:0000256" key="1">
    <source>
        <dbReference type="ARBA" id="ARBA00004413"/>
    </source>
</evidence>
<feature type="domain" description="PGG" evidence="4">
    <location>
        <begin position="406"/>
        <end position="520"/>
    </location>
</feature>
<gene>
    <name evidence="5" type="ORF">QN277_003757</name>
</gene>
<comment type="caution">
    <text evidence="5">The sequence shown here is derived from an EMBL/GenBank/DDBJ whole genome shotgun (WGS) entry which is preliminary data.</text>
</comment>
<proteinExistence type="predicted"/>
<feature type="transmembrane region" description="Helical" evidence="3">
    <location>
        <begin position="497"/>
        <end position="520"/>
    </location>
</feature>
<accession>A0AAE1J0C4</accession>
<dbReference type="Pfam" id="PF00023">
    <property type="entry name" value="Ank"/>
    <property type="match status" value="1"/>
</dbReference>
<evidence type="ECO:0000256" key="2">
    <source>
        <dbReference type="SAM" id="MobiDB-lite"/>
    </source>
</evidence>
<evidence type="ECO:0000313" key="6">
    <source>
        <dbReference type="Proteomes" id="UP001293593"/>
    </source>
</evidence>
<name>A0AAE1J0C4_9FABA</name>
<keyword evidence="6" id="KW-1185">Reference proteome</keyword>
<dbReference type="Proteomes" id="UP001293593">
    <property type="component" value="Unassembled WGS sequence"/>
</dbReference>
<comment type="subcellular location">
    <subcellularLocation>
        <location evidence="1">Cell membrane</location>
        <topology evidence="1">Peripheral membrane protein</topology>
        <orientation evidence="1">Cytoplasmic side</orientation>
    </subcellularLocation>
</comment>
<evidence type="ECO:0000256" key="3">
    <source>
        <dbReference type="SAM" id="Phobius"/>
    </source>
</evidence>
<feature type="transmembrane region" description="Helical" evidence="3">
    <location>
        <begin position="414"/>
        <end position="433"/>
    </location>
</feature>
<dbReference type="PANTHER" id="PTHR24177:SF356">
    <property type="entry name" value="ANKYRIN REPEAT PLANT-LIKE PROTEIN"/>
    <property type="match status" value="1"/>
</dbReference>
<keyword evidence="3" id="KW-0812">Transmembrane</keyword>
<dbReference type="PANTHER" id="PTHR24177">
    <property type="entry name" value="CASKIN"/>
    <property type="match status" value="1"/>
</dbReference>
<dbReference type="GO" id="GO:0005886">
    <property type="term" value="C:plasma membrane"/>
    <property type="evidence" value="ECO:0007669"/>
    <property type="project" value="UniProtKB-SubCell"/>
</dbReference>
<sequence length="592" mass="67051">MEGDDLSNHQESSSTANSTETQSSNSNDVVIDVNVRLKLYEAAKQGNWEEARTILEGSQHLNLKSADLTNRKETILHVATQANQANFVRLLLDYVTEEEISEYLESKDIDDNTAFLFAVASGNMKIVDIMGKKNQNLLTERGPRTQLTPLHLAALQGKSEMARYLCENIGGFRREDDGLKLLLFLFVKAGIYDLALMLLKDARELGHQLVSARDDANETVLHILSRTPLGSKQTQQYDLVEYLWKNIFLKLSHEEILENIGGPPHVAFNAVKAGNFKFLELLISTYPYLIWEVDEEGRSIIHIAVLSRQADVFNFTRGIGAIKDIIVRYKDKDENNLLHMAAKLSSEYQQNLVFGAAFHMTLELLWFEVVKKIVPPSFIEEKNGQGLTPQEVFTEDHNNLVHKAQSWTEKTTNCCMLVSTLITTGVFTATFSIPGGVDDNTGSPNYLVDEKNWFMIFSIFDAIAMISSSTSIFIFFSILISRHAEHDFRYTSLPIKLIFGLITLLFSIISMMITFSSAFIMYFNTKNQSHASHHNDGLKWVPILICVLAFIPIPLFALQLWPLCCDIAKLIKFSWNLSRPWKDMLPSVKCRC</sequence>
<evidence type="ECO:0000313" key="5">
    <source>
        <dbReference type="EMBL" id="KAK4260673.1"/>
    </source>
</evidence>
<dbReference type="InterPro" id="IPR002110">
    <property type="entry name" value="Ankyrin_rpt"/>
</dbReference>